<sequence>MKVWTTGHYSLIFGALPPARRRIRHRVSTSEVCRPSQLEQVTLAGGATNKSV</sequence>
<reference evidence="1 2" key="1">
    <citation type="submission" date="2014-04" db="EMBL/GenBank/DDBJ databases">
        <authorList>
            <consortium name="DOE Joint Genome Institute"/>
            <person name="Kuo A."/>
            <person name="Kohler A."/>
            <person name="Jargeat P."/>
            <person name="Nagy L.G."/>
            <person name="Floudas D."/>
            <person name="Copeland A."/>
            <person name="Barry K.W."/>
            <person name="Cichocki N."/>
            <person name="Veneault-Fourrey C."/>
            <person name="LaButti K."/>
            <person name="Lindquist E.A."/>
            <person name="Lipzen A."/>
            <person name="Lundell T."/>
            <person name="Morin E."/>
            <person name="Murat C."/>
            <person name="Sun H."/>
            <person name="Tunlid A."/>
            <person name="Henrissat B."/>
            <person name="Grigoriev I.V."/>
            <person name="Hibbett D.S."/>
            <person name="Martin F."/>
            <person name="Nordberg H.P."/>
            <person name="Cantor M.N."/>
            <person name="Hua S.X."/>
        </authorList>
    </citation>
    <scope>NUCLEOTIDE SEQUENCE [LARGE SCALE GENOMIC DNA]</scope>
    <source>
        <strain evidence="1 2">Ve08.2h10</strain>
    </source>
</reference>
<proteinExistence type="predicted"/>
<dbReference type="EMBL" id="KN824942">
    <property type="protein sequence ID" value="KIK97301.1"/>
    <property type="molecule type" value="Genomic_DNA"/>
</dbReference>
<gene>
    <name evidence="1" type="ORF">PAXRUDRAFT_237598</name>
</gene>
<reference evidence="2" key="2">
    <citation type="submission" date="2015-01" db="EMBL/GenBank/DDBJ databases">
        <title>Evolutionary Origins and Diversification of the Mycorrhizal Mutualists.</title>
        <authorList>
            <consortium name="DOE Joint Genome Institute"/>
            <consortium name="Mycorrhizal Genomics Consortium"/>
            <person name="Kohler A."/>
            <person name="Kuo A."/>
            <person name="Nagy L.G."/>
            <person name="Floudas D."/>
            <person name="Copeland A."/>
            <person name="Barry K.W."/>
            <person name="Cichocki N."/>
            <person name="Veneault-Fourrey C."/>
            <person name="LaButti K."/>
            <person name="Lindquist E.A."/>
            <person name="Lipzen A."/>
            <person name="Lundell T."/>
            <person name="Morin E."/>
            <person name="Murat C."/>
            <person name="Riley R."/>
            <person name="Ohm R."/>
            <person name="Sun H."/>
            <person name="Tunlid A."/>
            <person name="Henrissat B."/>
            <person name="Grigoriev I.V."/>
            <person name="Hibbett D.S."/>
            <person name="Martin F."/>
        </authorList>
    </citation>
    <scope>NUCLEOTIDE SEQUENCE [LARGE SCALE GENOMIC DNA]</scope>
    <source>
        <strain evidence="2">Ve08.2h10</strain>
    </source>
</reference>
<evidence type="ECO:0000313" key="1">
    <source>
        <dbReference type="EMBL" id="KIK97301.1"/>
    </source>
</evidence>
<dbReference type="Proteomes" id="UP000054538">
    <property type="component" value="Unassembled WGS sequence"/>
</dbReference>
<organism evidence="1 2">
    <name type="scientific">Paxillus rubicundulus Ve08.2h10</name>
    <dbReference type="NCBI Taxonomy" id="930991"/>
    <lineage>
        <taxon>Eukaryota</taxon>
        <taxon>Fungi</taxon>
        <taxon>Dikarya</taxon>
        <taxon>Basidiomycota</taxon>
        <taxon>Agaricomycotina</taxon>
        <taxon>Agaricomycetes</taxon>
        <taxon>Agaricomycetidae</taxon>
        <taxon>Boletales</taxon>
        <taxon>Paxilineae</taxon>
        <taxon>Paxillaceae</taxon>
        <taxon>Paxillus</taxon>
    </lineage>
</organism>
<dbReference type="AlphaFoldDB" id="A0A0D0E117"/>
<keyword evidence="2" id="KW-1185">Reference proteome</keyword>
<accession>A0A0D0E117</accession>
<dbReference type="HOGENOM" id="CLU_3087864_0_0_1"/>
<name>A0A0D0E117_9AGAM</name>
<evidence type="ECO:0000313" key="2">
    <source>
        <dbReference type="Proteomes" id="UP000054538"/>
    </source>
</evidence>
<dbReference type="InParanoid" id="A0A0D0E117"/>
<protein>
    <submittedName>
        <fullName evidence="1">Uncharacterized protein</fullName>
    </submittedName>
</protein>